<comment type="subcellular location">
    <subcellularLocation>
        <location evidence="6">Cytoplasm</location>
    </subcellularLocation>
    <subcellularLocation>
        <location evidence="1 6">Nucleus</location>
    </subcellularLocation>
</comment>
<dbReference type="GO" id="GO:0003676">
    <property type="term" value="F:nucleic acid binding"/>
    <property type="evidence" value="ECO:0007669"/>
    <property type="project" value="InterPro"/>
</dbReference>
<feature type="domain" description="RSE1/DDB1/CPSF1 first beta-propeller" evidence="8">
    <location>
        <begin position="15"/>
        <end position="349"/>
    </location>
</feature>
<dbReference type="Gene3D" id="2.130.10.10">
    <property type="entry name" value="YVTN repeat-like/Quinoprotein amine dehydrogenase"/>
    <property type="match status" value="3"/>
</dbReference>
<dbReference type="InterPro" id="IPR015943">
    <property type="entry name" value="WD40/YVTN_repeat-like_dom_sf"/>
</dbReference>
<evidence type="ECO:0000259" key="7">
    <source>
        <dbReference type="Pfam" id="PF03178"/>
    </source>
</evidence>
<dbReference type="SUPFAM" id="SSF50998">
    <property type="entry name" value="Quinoprotein alcohol dehydrogenase-like"/>
    <property type="match status" value="1"/>
</dbReference>
<dbReference type="Pfam" id="PF23726">
    <property type="entry name" value="Beta-prop_RSE1_2nd"/>
    <property type="match status" value="1"/>
</dbReference>
<evidence type="ECO:0000256" key="3">
    <source>
        <dbReference type="ARBA" id="ARBA00014577"/>
    </source>
</evidence>
<dbReference type="AlphaFoldDB" id="A0A0K2V312"/>
<dbReference type="GO" id="GO:0005737">
    <property type="term" value="C:cytoplasm"/>
    <property type="evidence" value="ECO:0007669"/>
    <property type="project" value="UniProtKB-SubCell"/>
</dbReference>
<dbReference type="GO" id="GO:0005634">
    <property type="term" value="C:nucleus"/>
    <property type="evidence" value="ECO:0007669"/>
    <property type="project" value="UniProtKB-SubCell"/>
</dbReference>
<evidence type="ECO:0000256" key="1">
    <source>
        <dbReference type="ARBA" id="ARBA00004123"/>
    </source>
</evidence>
<comment type="function">
    <text evidence="6">Plays a role in DNA repair. May be a component of an E3 ubiquitin-protein ligase which promotes histone ubiquitination in response to UV irradiation. Histone ubiquitination may be important for subsequent DNA repair.</text>
</comment>
<dbReference type="FunFam" id="2.130.10.10:FF:000070">
    <property type="entry name" value="DNA damage-binding protein 1"/>
    <property type="match status" value="1"/>
</dbReference>
<dbReference type="PANTHER" id="PTHR10644">
    <property type="entry name" value="DNA REPAIR/RNA PROCESSING CPSF FAMILY"/>
    <property type="match status" value="1"/>
</dbReference>
<keyword evidence="4 6" id="KW-0539">Nucleus</keyword>
<dbReference type="EMBL" id="HACA01027562">
    <property type="protein sequence ID" value="CDW44923.1"/>
    <property type="molecule type" value="Transcribed_RNA"/>
</dbReference>
<dbReference type="InterPro" id="IPR050358">
    <property type="entry name" value="RSE1/DDB1/CFT1"/>
</dbReference>
<dbReference type="CTD" id="41611"/>
<accession>A0A0K2V312</accession>
<proteinExistence type="inferred from homology"/>
<evidence type="ECO:0000313" key="10">
    <source>
        <dbReference type="EMBL" id="CDW44923.1"/>
    </source>
</evidence>
<dbReference type="InterPro" id="IPR011047">
    <property type="entry name" value="Quinoprotein_ADH-like_sf"/>
</dbReference>
<organism evidence="10">
    <name type="scientific">Lepeophtheirus salmonis</name>
    <name type="common">Salmon louse</name>
    <name type="synonym">Caligus salmonis</name>
    <dbReference type="NCBI Taxonomy" id="72036"/>
    <lineage>
        <taxon>Eukaryota</taxon>
        <taxon>Metazoa</taxon>
        <taxon>Ecdysozoa</taxon>
        <taxon>Arthropoda</taxon>
        <taxon>Crustacea</taxon>
        <taxon>Multicrustacea</taxon>
        <taxon>Hexanauplia</taxon>
        <taxon>Copepoda</taxon>
        <taxon>Siphonostomatoida</taxon>
        <taxon>Caligidae</taxon>
        <taxon>Lepeophtheirus</taxon>
    </lineage>
</organism>
<comment type="similarity">
    <text evidence="2 6">Belongs to the DDB1 family.</text>
</comment>
<dbReference type="SUPFAM" id="SSF50978">
    <property type="entry name" value="WD40 repeat-like"/>
    <property type="match status" value="1"/>
</dbReference>
<feature type="domain" description="RSE1/DDB1/CPSF1 C-terminal" evidence="7">
    <location>
        <begin position="793"/>
        <end position="1103"/>
    </location>
</feature>
<evidence type="ECO:0000256" key="4">
    <source>
        <dbReference type="ARBA" id="ARBA00023242"/>
    </source>
</evidence>
<feature type="domain" description="RSE1/DDB1/CPSF1 second beta-propeller" evidence="9">
    <location>
        <begin position="392"/>
        <end position="701"/>
    </location>
</feature>
<dbReference type="GO" id="GO:0043161">
    <property type="term" value="P:proteasome-mediated ubiquitin-dependent protein catabolic process"/>
    <property type="evidence" value="ECO:0007669"/>
    <property type="project" value="UniProtKB-UniRule"/>
</dbReference>
<evidence type="ECO:0000256" key="2">
    <source>
        <dbReference type="ARBA" id="ARBA00007453"/>
    </source>
</evidence>
<name>A0A0K2V312_LEPSM</name>
<dbReference type="OrthoDB" id="433457at2759"/>
<protein>
    <recommendedName>
        <fullName evidence="3 6">DNA damage-binding protein 1</fullName>
    </recommendedName>
    <alternativeName>
        <fullName evidence="5 6">Damage-specific DNA-binding protein 1</fullName>
    </alternativeName>
</protein>
<reference evidence="10" key="1">
    <citation type="submission" date="2014-05" db="EMBL/GenBank/DDBJ databases">
        <authorList>
            <person name="Chronopoulou M."/>
        </authorList>
    </citation>
    <scope>NUCLEOTIDE SEQUENCE</scope>
    <source>
        <tissue evidence="10">Whole organism</tissue>
    </source>
</reference>
<dbReference type="InterPro" id="IPR004871">
    <property type="entry name" value="RSE1/DDB1/CPSF1_C"/>
</dbReference>
<evidence type="ECO:0000259" key="9">
    <source>
        <dbReference type="Pfam" id="PF23726"/>
    </source>
</evidence>
<evidence type="ECO:0000259" key="8">
    <source>
        <dbReference type="Pfam" id="PF10433"/>
    </source>
</evidence>
<dbReference type="FunFam" id="1.10.150.910:FF:000003">
    <property type="entry name" value="DNA damage-binding protein 1a"/>
    <property type="match status" value="1"/>
</dbReference>
<sequence>MAHNYLVTAHPPTAVTECATGNFTGPDDLNLILAKGNVLEVYAVTPEGLKAIKEFSINGCVEVLRFFRPKGKSKDRLFIVTARNNAMILEAEDGEILTRANGNVEDRIGKKSETGILAVIDPEAKLIGLRIYDSLFKVIPLDTETSELRAYNIRMEELQVYDIDFLYGTSQPTIALLHQDVHGRHVKTREISLKDKEFVKVPWKQDNVERGASMLIPVPLPYGGCIIVGTESICYHNGSHYQAIAPPKMQSSTIISYARVDPDGSRYLLGDMAGHLFMLLLIKEERMDSGVHVGDLKLELLGEVTIPECMTYLDNGYVYIGSRLGDSQMVRLNVEPDENNSYVTVVESFTNLGPISDMVVVDLERQGQGQLVTCSGSYKEGSLRIIRNGIGIHELASIDLPGIKGMWALQCGEEIGKHDNTLVLSFVEQTRVLTLNGEEVEETEIKGFLADQQTFFTGAVAHNQIVQITPVSVRLINQRTSQLVAEWKPPGDRRISVTACNYCQIVCAVGPILFFVEVKDGSLELNGDQTLEYEVACIDITPLGDDSTCPSEIVCVGLWTDISIRVFKLSTLEEITKEPLGGEIIPRSILMTQFERTNYLLCALGDGSLFYYVLSPQGCLTEKKKVTLGTQPAVLRKFKTQSTTNVFACSDRPTVIYSSTQKLVFSNVNLREVKHMCPLNADSYPDSLALATDNTVIFGTIDEIQKLHIRTVRLNETPRRLAYQEETQTFGVITMRQDIQGKDGLVPSRPSASTLCQSTTLTSSVGTLCSNRQSSGGTGIGGAQEYGQEQDVFSLLILNQHTFEVIHSHQLMQQECGQSLLSCKLGEDPNPYYIVGTAMVNPEEFEPKSGRILIFQWRDNKLNQIAEKEIKGCCFSLQQFNNKLLTSINSTVRLWEWTPDKELRLECSFFNNMIALLTRTRGDFILVGDLIRSMTLLQYKTMEGSFEEISRDHLPNWMTAIEVLDDDTFLGAENASNIFVCVRDSAASTDEERQQMTEVGRIHIGDIINVFRHGSLVMQNLGDSSTPHTGSVLYGTILGAIGLVTQLPTDFFDFLTDLQSRLTKVIKTVGKVEHKYWRSFSNERKSEPMEGFVDGDLIETFLDLSRDKMSEVTNGLQIADPGTGNKVDASVDDIIKIVEDLTRIH</sequence>
<dbReference type="InterPro" id="IPR036322">
    <property type="entry name" value="WD40_repeat_dom_sf"/>
</dbReference>
<dbReference type="Gene3D" id="1.10.150.910">
    <property type="match status" value="1"/>
</dbReference>
<keyword evidence="6" id="KW-0963">Cytoplasm</keyword>
<evidence type="ECO:0000256" key="6">
    <source>
        <dbReference type="RuleBase" id="RU368023"/>
    </source>
</evidence>
<dbReference type="GeneID" id="121118741"/>
<evidence type="ECO:0000256" key="5">
    <source>
        <dbReference type="ARBA" id="ARBA00031668"/>
    </source>
</evidence>
<dbReference type="Pfam" id="PF03178">
    <property type="entry name" value="CPSF_A"/>
    <property type="match status" value="1"/>
</dbReference>
<comment type="pathway">
    <text evidence="6">Protein modification; protein ubiquitination.</text>
</comment>
<dbReference type="InterPro" id="IPR058543">
    <property type="entry name" value="Beta-prop_RSE1/DDB1/CPSF1_2nd"/>
</dbReference>
<dbReference type="InterPro" id="IPR018846">
    <property type="entry name" value="Beta-prop_RSE1/DDB1/CPSF1_1st"/>
</dbReference>
<dbReference type="Pfam" id="PF10433">
    <property type="entry name" value="Beta-prop_RSE1_1st"/>
    <property type="match status" value="1"/>
</dbReference>
<dbReference type="KEGG" id="lsm:121118741"/>
<dbReference type="RefSeq" id="XP_040569260.1">
    <property type="nucleotide sequence ID" value="XM_040713326.2"/>
</dbReference>